<evidence type="ECO:0000259" key="5">
    <source>
        <dbReference type="PROSITE" id="PS51078"/>
    </source>
</evidence>
<dbReference type="GO" id="GO:0046278">
    <property type="term" value="P:3,4-dihydroxybenzoate metabolic process"/>
    <property type="evidence" value="ECO:0007669"/>
    <property type="project" value="InterPro"/>
</dbReference>
<dbReference type="OrthoDB" id="9807558at2"/>
<dbReference type="SUPFAM" id="SSF46785">
    <property type="entry name" value="Winged helix' DNA-binding domain"/>
    <property type="match status" value="1"/>
</dbReference>
<dbReference type="Pfam" id="PF09339">
    <property type="entry name" value="HTH_IclR"/>
    <property type="match status" value="1"/>
</dbReference>
<evidence type="ECO:0000313" key="6">
    <source>
        <dbReference type="EMBL" id="AZS37848.1"/>
    </source>
</evidence>
<gene>
    <name evidence="6" type="primary">pcaR_2</name>
    <name evidence="6" type="ORF">CVS47_02495</name>
</gene>
<evidence type="ECO:0000256" key="2">
    <source>
        <dbReference type="ARBA" id="ARBA00023125"/>
    </source>
</evidence>
<dbReference type="PANTHER" id="PTHR30136:SF34">
    <property type="entry name" value="TRANSCRIPTIONAL REGULATOR"/>
    <property type="match status" value="1"/>
</dbReference>
<keyword evidence="1" id="KW-0805">Transcription regulation</keyword>
<dbReference type="InterPro" id="IPR036390">
    <property type="entry name" value="WH_DNA-bd_sf"/>
</dbReference>
<dbReference type="Gene3D" id="1.10.10.10">
    <property type="entry name" value="Winged helix-like DNA-binding domain superfamily/Winged helix DNA-binding domain"/>
    <property type="match status" value="1"/>
</dbReference>
<dbReference type="InterPro" id="IPR012794">
    <property type="entry name" value="PcaR_PcaU"/>
</dbReference>
<dbReference type="PROSITE" id="PS51077">
    <property type="entry name" value="HTH_ICLR"/>
    <property type="match status" value="1"/>
</dbReference>
<dbReference type="NCBIfam" id="TIGR02431">
    <property type="entry name" value="pcaR_pcaU"/>
    <property type="match status" value="1"/>
</dbReference>
<feature type="domain" description="HTH iclR-type" evidence="4">
    <location>
        <begin position="14"/>
        <end position="74"/>
    </location>
</feature>
<dbReference type="AlphaFoldDB" id="A0A3Q9J1D2"/>
<reference evidence="6 7" key="1">
    <citation type="submission" date="2018-08" db="EMBL/GenBank/DDBJ databases">
        <title>Microbacterium lemovicicum sp. nov., a bacterium isolated from a natural uranium-rich soil.</title>
        <authorList>
            <person name="ORTET P."/>
        </authorList>
    </citation>
    <scope>NUCLEOTIDE SEQUENCE [LARGE SCALE GENOMIC DNA]</scope>
    <source>
        <strain evidence="6 7">Viu22</strain>
    </source>
</reference>
<dbReference type="RefSeq" id="WP_127096352.1">
    <property type="nucleotide sequence ID" value="NZ_CP031423.1"/>
</dbReference>
<feature type="domain" description="IclR-ED" evidence="5">
    <location>
        <begin position="75"/>
        <end position="260"/>
    </location>
</feature>
<proteinExistence type="predicted"/>
<dbReference type="EMBL" id="CP031423">
    <property type="protein sequence ID" value="AZS37848.1"/>
    <property type="molecule type" value="Genomic_DNA"/>
</dbReference>
<dbReference type="PROSITE" id="PS51078">
    <property type="entry name" value="ICLR_ED"/>
    <property type="match status" value="1"/>
</dbReference>
<dbReference type="InterPro" id="IPR050707">
    <property type="entry name" value="HTH_MetabolicPath_Reg"/>
</dbReference>
<protein>
    <submittedName>
        <fullName evidence="6">Pca regulon regulatory protein</fullName>
    </submittedName>
</protein>
<dbReference type="Gene3D" id="3.30.450.40">
    <property type="match status" value="1"/>
</dbReference>
<dbReference type="InterPro" id="IPR036388">
    <property type="entry name" value="WH-like_DNA-bd_sf"/>
</dbReference>
<dbReference type="GO" id="GO:0003677">
    <property type="term" value="F:DNA binding"/>
    <property type="evidence" value="ECO:0007669"/>
    <property type="project" value="UniProtKB-KW"/>
</dbReference>
<evidence type="ECO:0000259" key="4">
    <source>
        <dbReference type="PROSITE" id="PS51077"/>
    </source>
</evidence>
<dbReference type="KEGG" id="mlv:CVS47_02495"/>
<evidence type="ECO:0000313" key="7">
    <source>
        <dbReference type="Proteomes" id="UP000276888"/>
    </source>
</evidence>
<dbReference type="Proteomes" id="UP000276888">
    <property type="component" value="Chromosome"/>
</dbReference>
<name>A0A3Q9J1D2_9MICO</name>
<evidence type="ECO:0000256" key="1">
    <source>
        <dbReference type="ARBA" id="ARBA00023015"/>
    </source>
</evidence>
<dbReference type="SUPFAM" id="SSF55781">
    <property type="entry name" value="GAF domain-like"/>
    <property type="match status" value="1"/>
</dbReference>
<dbReference type="GO" id="GO:0003700">
    <property type="term" value="F:DNA-binding transcription factor activity"/>
    <property type="evidence" value="ECO:0007669"/>
    <property type="project" value="TreeGrafter"/>
</dbReference>
<dbReference type="SMART" id="SM00346">
    <property type="entry name" value="HTH_ICLR"/>
    <property type="match status" value="1"/>
</dbReference>
<keyword evidence="2" id="KW-0238">DNA-binding</keyword>
<sequence>MQAREPHQPSGEFVQSLARGLAVIRAFSDERTMLTLADVAKIAGLSRASARRSLLTLETLGYVGMQQNRFYLRPRVLDLGYAFLSSSSSVDVTQDHLRRLSARIGESCSACEYDDGDIVYVARAAADSVMPLRVSIGRRIPAFCTSTGRVLLSAMPPDELDEFFRVYPREKFTPLTVTDEGELRERIAEVRAQGWAVNNQELDLGARSIAAPVVDSRTGAYISAVNITVSTSRVSVDELVEQCLPLLLETTRQIGSDIALMGQQR</sequence>
<dbReference type="GO" id="GO:0045893">
    <property type="term" value="P:positive regulation of DNA-templated transcription"/>
    <property type="evidence" value="ECO:0007669"/>
    <property type="project" value="InterPro"/>
</dbReference>
<dbReference type="PANTHER" id="PTHR30136">
    <property type="entry name" value="HELIX-TURN-HELIX TRANSCRIPTIONAL REGULATOR, ICLR FAMILY"/>
    <property type="match status" value="1"/>
</dbReference>
<dbReference type="InterPro" id="IPR029016">
    <property type="entry name" value="GAF-like_dom_sf"/>
</dbReference>
<keyword evidence="7" id="KW-1185">Reference proteome</keyword>
<accession>A0A3Q9J1D2</accession>
<evidence type="ECO:0000256" key="3">
    <source>
        <dbReference type="ARBA" id="ARBA00023163"/>
    </source>
</evidence>
<dbReference type="InterPro" id="IPR005471">
    <property type="entry name" value="Tscrpt_reg_IclR_N"/>
</dbReference>
<organism evidence="6 7">
    <name type="scientific">Microbacterium lemovicicum</name>
    <dbReference type="NCBI Taxonomy" id="1072463"/>
    <lineage>
        <taxon>Bacteria</taxon>
        <taxon>Bacillati</taxon>
        <taxon>Actinomycetota</taxon>
        <taxon>Actinomycetes</taxon>
        <taxon>Micrococcales</taxon>
        <taxon>Microbacteriaceae</taxon>
        <taxon>Microbacterium</taxon>
    </lineage>
</organism>
<keyword evidence="3" id="KW-0804">Transcription</keyword>
<dbReference type="GO" id="GO:0045892">
    <property type="term" value="P:negative regulation of DNA-templated transcription"/>
    <property type="evidence" value="ECO:0007669"/>
    <property type="project" value="TreeGrafter"/>
</dbReference>
<dbReference type="Pfam" id="PF01614">
    <property type="entry name" value="IclR_C"/>
    <property type="match status" value="1"/>
</dbReference>
<dbReference type="InterPro" id="IPR014757">
    <property type="entry name" value="Tscrpt_reg_IclR_C"/>
</dbReference>